<dbReference type="Pfam" id="PF00877">
    <property type="entry name" value="NLPC_P60"/>
    <property type="match status" value="1"/>
</dbReference>
<dbReference type="Gene3D" id="3.90.1720.10">
    <property type="entry name" value="endopeptidase domain like (from Nostoc punctiforme)"/>
    <property type="match status" value="1"/>
</dbReference>
<name>A0A840RMG2_9BURK</name>
<dbReference type="PANTHER" id="PTHR47053">
    <property type="entry name" value="MUREIN DD-ENDOPEPTIDASE MEPH-RELATED"/>
    <property type="match status" value="1"/>
</dbReference>
<comment type="caution">
    <text evidence="6">The sequence shown here is derived from an EMBL/GenBank/DDBJ whole genome shotgun (WGS) entry which is preliminary data.</text>
</comment>
<sequence length="220" mass="24415">MKLVDWTFIHLHSRGHLTRASITMTIKIAFPLFRVLAMTGILLASCSIASPAWSSDITDLDNHPSSQPLRSKFQIFTEQLTERASDLAQSAIGLIGINYKYGGNTPQTGLDCSGLVRYVFKQALGIELPRTSAELSHEGEKIDRDDLKPGDLVFYNTLKRSFSHVGIYLGDNKFIHAPRTGSSVRVESMDLAYWKNRFNGARRISDLDPATVANISASQK</sequence>
<dbReference type="InterPro" id="IPR038765">
    <property type="entry name" value="Papain-like_cys_pep_sf"/>
</dbReference>
<dbReference type="GO" id="GO:0006508">
    <property type="term" value="P:proteolysis"/>
    <property type="evidence" value="ECO:0007669"/>
    <property type="project" value="UniProtKB-KW"/>
</dbReference>
<keyword evidence="4" id="KW-0788">Thiol protease</keyword>
<evidence type="ECO:0000256" key="1">
    <source>
        <dbReference type="ARBA" id="ARBA00007074"/>
    </source>
</evidence>
<protein>
    <submittedName>
        <fullName evidence="6">Uncharacterized protein YfaT (DUF1175 family)</fullName>
    </submittedName>
</protein>
<evidence type="ECO:0000256" key="2">
    <source>
        <dbReference type="ARBA" id="ARBA00022670"/>
    </source>
</evidence>
<keyword evidence="7" id="KW-1185">Reference proteome</keyword>
<dbReference type="PANTHER" id="PTHR47053:SF1">
    <property type="entry name" value="MUREIN DD-ENDOPEPTIDASE MEPH-RELATED"/>
    <property type="match status" value="1"/>
</dbReference>
<keyword evidence="3" id="KW-0378">Hydrolase</keyword>
<dbReference type="InterPro" id="IPR051202">
    <property type="entry name" value="Peptidase_C40"/>
</dbReference>
<evidence type="ECO:0000313" key="7">
    <source>
        <dbReference type="Proteomes" id="UP000571084"/>
    </source>
</evidence>
<dbReference type="AlphaFoldDB" id="A0A840RMG2"/>
<dbReference type="InterPro" id="IPR000064">
    <property type="entry name" value="NLP_P60_dom"/>
</dbReference>
<keyword evidence="2" id="KW-0645">Protease</keyword>
<gene>
    <name evidence="6" type="ORF">HNR39_000665</name>
</gene>
<feature type="domain" description="NlpC/P60" evidence="5">
    <location>
        <begin position="81"/>
        <end position="205"/>
    </location>
</feature>
<evidence type="ECO:0000259" key="5">
    <source>
        <dbReference type="PROSITE" id="PS51935"/>
    </source>
</evidence>
<dbReference type="SUPFAM" id="SSF54001">
    <property type="entry name" value="Cysteine proteinases"/>
    <property type="match status" value="1"/>
</dbReference>
<reference evidence="6 7" key="1">
    <citation type="submission" date="2020-08" db="EMBL/GenBank/DDBJ databases">
        <title>Genomic Encyclopedia of Type Strains, Phase IV (KMG-IV): sequencing the most valuable type-strain genomes for metagenomic binning, comparative biology and taxonomic classification.</title>
        <authorList>
            <person name="Goeker M."/>
        </authorList>
    </citation>
    <scope>NUCLEOTIDE SEQUENCE [LARGE SCALE GENOMIC DNA]</scope>
    <source>
        <strain evidence="6 7">DSM 23240</strain>
    </source>
</reference>
<dbReference type="PROSITE" id="PS51935">
    <property type="entry name" value="NLPC_P60"/>
    <property type="match status" value="1"/>
</dbReference>
<dbReference type="EMBL" id="JACHHQ010000001">
    <property type="protein sequence ID" value="MBB5198855.1"/>
    <property type="molecule type" value="Genomic_DNA"/>
</dbReference>
<evidence type="ECO:0000313" key="6">
    <source>
        <dbReference type="EMBL" id="MBB5198855.1"/>
    </source>
</evidence>
<proteinExistence type="inferred from homology"/>
<evidence type="ECO:0000256" key="4">
    <source>
        <dbReference type="ARBA" id="ARBA00022807"/>
    </source>
</evidence>
<accession>A0A840RMG2</accession>
<comment type="similarity">
    <text evidence="1">Belongs to the peptidase C40 family.</text>
</comment>
<dbReference type="GO" id="GO:0008234">
    <property type="term" value="F:cysteine-type peptidase activity"/>
    <property type="evidence" value="ECO:0007669"/>
    <property type="project" value="UniProtKB-KW"/>
</dbReference>
<organism evidence="6 7">
    <name type="scientific">Glaciimonas immobilis</name>
    <dbReference type="NCBI Taxonomy" id="728004"/>
    <lineage>
        <taxon>Bacteria</taxon>
        <taxon>Pseudomonadati</taxon>
        <taxon>Pseudomonadota</taxon>
        <taxon>Betaproteobacteria</taxon>
        <taxon>Burkholderiales</taxon>
        <taxon>Oxalobacteraceae</taxon>
        <taxon>Glaciimonas</taxon>
    </lineage>
</organism>
<evidence type="ECO:0000256" key="3">
    <source>
        <dbReference type="ARBA" id="ARBA00022801"/>
    </source>
</evidence>
<dbReference type="Proteomes" id="UP000571084">
    <property type="component" value="Unassembled WGS sequence"/>
</dbReference>